<dbReference type="EMBL" id="CP051139">
    <property type="protein sequence ID" value="QIW94874.1"/>
    <property type="molecule type" value="Genomic_DNA"/>
</dbReference>
<comment type="function">
    <text evidence="2">Secreted tripeptidyl-peptidase which degrades proteins at acidic pHs and is involved in virulence.</text>
</comment>
<evidence type="ECO:0000256" key="15">
    <source>
        <dbReference type="PROSITE-ProRule" id="PRU01032"/>
    </source>
</evidence>
<dbReference type="SMART" id="SM00944">
    <property type="entry name" value="Pro-kuma_activ"/>
    <property type="match status" value="1"/>
</dbReference>
<organism evidence="18 19">
    <name type="scientific">Peltaster fructicola</name>
    <dbReference type="NCBI Taxonomy" id="286661"/>
    <lineage>
        <taxon>Eukaryota</taxon>
        <taxon>Fungi</taxon>
        <taxon>Dikarya</taxon>
        <taxon>Ascomycota</taxon>
        <taxon>Pezizomycotina</taxon>
        <taxon>Dothideomycetes</taxon>
        <taxon>Dothideomycetes incertae sedis</taxon>
        <taxon>Peltaster</taxon>
    </lineage>
</organism>
<feature type="binding site" evidence="15">
    <location>
        <position position="579"/>
    </location>
    <ligand>
        <name>Ca(2+)</name>
        <dbReference type="ChEBI" id="CHEBI:29108"/>
    </ligand>
</feature>
<evidence type="ECO:0000256" key="8">
    <source>
        <dbReference type="ARBA" id="ARBA00022729"/>
    </source>
</evidence>
<comment type="cofactor">
    <cofactor evidence="15">
        <name>Ca(2+)</name>
        <dbReference type="ChEBI" id="CHEBI:29108"/>
    </cofactor>
    <text evidence="15">Binds 1 Ca(2+) ion per subunit.</text>
</comment>
<evidence type="ECO:0000256" key="16">
    <source>
        <dbReference type="SAM" id="SignalP"/>
    </source>
</evidence>
<evidence type="ECO:0000313" key="18">
    <source>
        <dbReference type="EMBL" id="QIW94874.1"/>
    </source>
</evidence>
<evidence type="ECO:0000256" key="2">
    <source>
        <dbReference type="ARBA" id="ARBA00002451"/>
    </source>
</evidence>
<dbReference type="InterPro" id="IPR036852">
    <property type="entry name" value="Peptidase_S8/S53_dom_sf"/>
</dbReference>
<dbReference type="GO" id="GO:0005576">
    <property type="term" value="C:extracellular region"/>
    <property type="evidence" value="ECO:0007669"/>
    <property type="project" value="UniProtKB-SubCell"/>
</dbReference>
<evidence type="ECO:0000256" key="13">
    <source>
        <dbReference type="ARBA" id="ARBA00023145"/>
    </source>
</evidence>
<dbReference type="SUPFAM" id="SSF54897">
    <property type="entry name" value="Protease propeptides/inhibitors"/>
    <property type="match status" value="1"/>
</dbReference>
<dbReference type="OrthoDB" id="409122at2759"/>
<evidence type="ECO:0000256" key="4">
    <source>
        <dbReference type="ARBA" id="ARBA00012462"/>
    </source>
</evidence>
<dbReference type="Gene3D" id="3.40.50.200">
    <property type="entry name" value="Peptidase S8/S53 domain"/>
    <property type="match status" value="1"/>
</dbReference>
<feature type="binding site" evidence="15">
    <location>
        <position position="545"/>
    </location>
    <ligand>
        <name>Ca(2+)</name>
        <dbReference type="ChEBI" id="CHEBI:29108"/>
    </ligand>
</feature>
<keyword evidence="12" id="KW-0843">Virulence</keyword>
<evidence type="ECO:0000256" key="9">
    <source>
        <dbReference type="ARBA" id="ARBA00022801"/>
    </source>
</evidence>
<evidence type="ECO:0000256" key="7">
    <source>
        <dbReference type="ARBA" id="ARBA00022723"/>
    </source>
</evidence>
<evidence type="ECO:0000259" key="17">
    <source>
        <dbReference type="PROSITE" id="PS51695"/>
    </source>
</evidence>
<dbReference type="GO" id="GO:0006508">
    <property type="term" value="P:proteolysis"/>
    <property type="evidence" value="ECO:0007669"/>
    <property type="project" value="UniProtKB-KW"/>
</dbReference>
<gene>
    <name evidence="18" type="ORF">AMS68_000392</name>
</gene>
<name>A0A6H0XJT0_9PEZI</name>
<evidence type="ECO:0000256" key="6">
    <source>
        <dbReference type="ARBA" id="ARBA00022670"/>
    </source>
</evidence>
<dbReference type="PANTHER" id="PTHR14218">
    <property type="entry name" value="PROTEASE S8 TRIPEPTIDYL PEPTIDASE I CLN2"/>
    <property type="match status" value="1"/>
</dbReference>
<dbReference type="InterPro" id="IPR030400">
    <property type="entry name" value="Sedolisin_dom"/>
</dbReference>
<feature type="binding site" evidence="15">
    <location>
        <position position="544"/>
    </location>
    <ligand>
        <name>Ca(2+)</name>
        <dbReference type="ChEBI" id="CHEBI:29108"/>
    </ligand>
</feature>
<keyword evidence="19" id="KW-1185">Reference proteome</keyword>
<feature type="active site" description="Charge relay system" evidence="15">
    <location>
        <position position="287"/>
    </location>
</feature>
<keyword evidence="6 15" id="KW-0645">Protease</keyword>
<comment type="catalytic activity">
    <reaction evidence="1">
        <text>Release of an N-terminal tripeptide from a polypeptide.</text>
        <dbReference type="EC" id="3.4.14.10"/>
    </reaction>
</comment>
<accession>A0A6H0XJT0</accession>
<keyword evidence="11 15" id="KW-0106">Calcium</keyword>
<evidence type="ECO:0000256" key="5">
    <source>
        <dbReference type="ARBA" id="ARBA00022525"/>
    </source>
</evidence>
<keyword evidence="5" id="KW-0964">Secreted</keyword>
<feature type="active site" description="Charge relay system" evidence="15">
    <location>
        <position position="291"/>
    </location>
</feature>
<keyword evidence="9 15" id="KW-0378">Hydrolase</keyword>
<dbReference type="PROSITE" id="PS51695">
    <property type="entry name" value="SEDOLISIN"/>
    <property type="match status" value="1"/>
</dbReference>
<keyword evidence="13" id="KW-0865">Zymogen</keyword>
<feature type="signal peptide" evidence="16">
    <location>
        <begin position="1"/>
        <end position="16"/>
    </location>
</feature>
<dbReference type="FunFam" id="3.40.50.200:FF:000015">
    <property type="entry name" value="Tripeptidyl peptidase A"/>
    <property type="match status" value="1"/>
</dbReference>
<keyword evidence="10 15" id="KW-0720">Serine protease</keyword>
<feature type="binding site" evidence="15">
    <location>
        <position position="577"/>
    </location>
    <ligand>
        <name>Ca(2+)</name>
        <dbReference type="ChEBI" id="CHEBI:29108"/>
    </ligand>
</feature>
<dbReference type="InterPro" id="IPR015366">
    <property type="entry name" value="S53_propep"/>
</dbReference>
<dbReference type="InterPro" id="IPR050819">
    <property type="entry name" value="Tripeptidyl-peptidase_I"/>
</dbReference>
<dbReference type="Proteomes" id="UP000503462">
    <property type="component" value="Chromosome 1"/>
</dbReference>
<feature type="domain" description="Peptidase S53" evidence="17">
    <location>
        <begin position="210"/>
        <end position="599"/>
    </location>
</feature>
<evidence type="ECO:0000256" key="11">
    <source>
        <dbReference type="ARBA" id="ARBA00022837"/>
    </source>
</evidence>
<feature type="active site" description="Charge relay system" evidence="15">
    <location>
        <position position="502"/>
    </location>
</feature>
<keyword evidence="7 15" id="KW-0479">Metal-binding</keyword>
<comment type="subcellular location">
    <subcellularLocation>
        <location evidence="3">Secreted</location>
        <location evidence="3">Extracellular space</location>
    </subcellularLocation>
</comment>
<dbReference type="AlphaFoldDB" id="A0A6H0XJT0"/>
<dbReference type="GO" id="GO:0008240">
    <property type="term" value="F:tripeptidyl-peptidase activity"/>
    <property type="evidence" value="ECO:0007669"/>
    <property type="project" value="UniProtKB-EC"/>
</dbReference>
<evidence type="ECO:0000256" key="1">
    <source>
        <dbReference type="ARBA" id="ARBA00001910"/>
    </source>
</evidence>
<dbReference type="GO" id="GO:0004252">
    <property type="term" value="F:serine-type endopeptidase activity"/>
    <property type="evidence" value="ECO:0007669"/>
    <property type="project" value="UniProtKB-UniRule"/>
</dbReference>
<dbReference type="PANTHER" id="PTHR14218:SF35">
    <property type="entry name" value="PEPTIDASE S53 DOMAIN-CONTAINING PROTEIN"/>
    <property type="match status" value="1"/>
</dbReference>
<keyword evidence="14" id="KW-0325">Glycoprotein</keyword>
<evidence type="ECO:0000256" key="12">
    <source>
        <dbReference type="ARBA" id="ARBA00023026"/>
    </source>
</evidence>
<dbReference type="SUPFAM" id="SSF52743">
    <property type="entry name" value="Subtilisin-like"/>
    <property type="match status" value="1"/>
</dbReference>
<protein>
    <recommendedName>
        <fullName evidence="4">tripeptidyl-peptidase II</fullName>
        <ecNumber evidence="4">3.4.14.10</ecNumber>
    </recommendedName>
</protein>
<feature type="chain" id="PRO_5026207219" description="tripeptidyl-peptidase II" evidence="16">
    <location>
        <begin position="17"/>
        <end position="601"/>
    </location>
</feature>
<evidence type="ECO:0000313" key="19">
    <source>
        <dbReference type="Proteomes" id="UP000503462"/>
    </source>
</evidence>
<dbReference type="CDD" id="cd11377">
    <property type="entry name" value="Pro-peptidase_S53"/>
    <property type="match status" value="1"/>
</dbReference>
<dbReference type="Pfam" id="PF09286">
    <property type="entry name" value="Pro-kuma_activ"/>
    <property type="match status" value="1"/>
</dbReference>
<dbReference type="CDD" id="cd04056">
    <property type="entry name" value="Peptidases_S53"/>
    <property type="match status" value="1"/>
</dbReference>
<proteinExistence type="predicted"/>
<evidence type="ECO:0000256" key="14">
    <source>
        <dbReference type="ARBA" id="ARBA00023180"/>
    </source>
</evidence>
<dbReference type="GO" id="GO:0046872">
    <property type="term" value="F:metal ion binding"/>
    <property type="evidence" value="ECO:0007669"/>
    <property type="project" value="UniProtKB-UniRule"/>
</dbReference>
<reference evidence="18 19" key="1">
    <citation type="journal article" date="2016" name="Sci. Rep.">
        <title>Peltaster fructicola genome reveals evolution from an invasive phytopathogen to an ectophytic parasite.</title>
        <authorList>
            <person name="Xu C."/>
            <person name="Chen H."/>
            <person name="Gleason M.L."/>
            <person name="Xu J.R."/>
            <person name="Liu H."/>
            <person name="Zhang R."/>
            <person name="Sun G."/>
        </authorList>
    </citation>
    <scope>NUCLEOTIDE SEQUENCE [LARGE SCALE GENOMIC DNA]</scope>
    <source>
        <strain evidence="18 19">LNHT1506</strain>
    </source>
</reference>
<dbReference type="EC" id="3.4.14.10" evidence="4"/>
<evidence type="ECO:0000256" key="10">
    <source>
        <dbReference type="ARBA" id="ARBA00022825"/>
    </source>
</evidence>
<keyword evidence="8 16" id="KW-0732">Signal</keyword>
<sequence length="601" mass="65133">MRITIGVACFTAAVHALPASTTTLFESLRQVPYGWTSVGKPADDALLDFRIALTARDPGVFERTLYEVSDPSHERYGQHLKRDELRELLRPSKDASLAVRSWLESNGVDAKHISERGEWLNFRTTVANAEELMDTKFHTYHNRHGKINKVRTLRYSVPSELHKHIDMIQPTTRFAQIKPEGSQVLDFEIIGDAFAAGAPLNLTNVVCNNTITPQCLRDLYNVPVNNGLKNSSAGFGAFNNFLEEYPRYADLALFEIAAAPYALNESFTWTSVNGGQLDQTSTSDSVEANLDAQYIISMGYPVPMNAYSTAGRAPLVPDLDQPDASMSANEPYLDFLDYILDQDDADLPHTLSTSYGEDEQSVPLSYRLKVCQLFGQLGARGVSVIFSSGDTGVGSACQTNDGKNTTRFLPTFPAACPYVTSVGGTHYVKPESAISFSSGGFSDTWPTPDYQKSAVGDYLQQLGDRWQGLYNSSGRGIPDVAAQSSNFVVIDKGLATLVGGTSASSPTFAGIVSVLNGLRVQAGQPGLGFLNPWIYSEGYKALNDITHGGSTGCTGKDIYSGLPAPKVPYASWNATVGWDPVTGWGTPDFLKLKALALGGYA</sequence>
<evidence type="ECO:0000256" key="3">
    <source>
        <dbReference type="ARBA" id="ARBA00004239"/>
    </source>
</evidence>